<reference evidence="2 3" key="1">
    <citation type="submission" date="2016-09" db="EMBL/GenBank/DDBJ databases">
        <title>The draft genome of Dichanthelium oligosanthes: A C3 panicoid grass species.</title>
        <authorList>
            <person name="Studer A.J."/>
            <person name="Schnable J.C."/>
            <person name="Brutnell T.P."/>
        </authorList>
    </citation>
    <scope>NUCLEOTIDE SEQUENCE [LARGE SCALE GENOMIC DNA]</scope>
    <source>
        <strain evidence="3">cv. Kellogg 1175</strain>
        <tissue evidence="2">Leaf</tissue>
    </source>
</reference>
<dbReference type="Proteomes" id="UP000095767">
    <property type="component" value="Unassembled WGS sequence"/>
</dbReference>
<dbReference type="PANTHER" id="PTHR34223">
    <property type="entry name" value="OS11G0201299 PROTEIN"/>
    <property type="match status" value="1"/>
</dbReference>
<dbReference type="Pfam" id="PF24758">
    <property type="entry name" value="LRR_At5g56370"/>
    <property type="match status" value="1"/>
</dbReference>
<dbReference type="PROSITE" id="PS50181">
    <property type="entry name" value="FBOX"/>
    <property type="match status" value="1"/>
</dbReference>
<proteinExistence type="predicted"/>
<gene>
    <name evidence="2" type="ORF">BAE44_0017989</name>
</gene>
<keyword evidence="3" id="KW-1185">Reference proteome</keyword>
<dbReference type="SUPFAM" id="SSF52047">
    <property type="entry name" value="RNI-like"/>
    <property type="match status" value="1"/>
</dbReference>
<organism evidence="2 3">
    <name type="scientific">Dichanthelium oligosanthes</name>
    <dbReference type="NCBI Taxonomy" id="888268"/>
    <lineage>
        <taxon>Eukaryota</taxon>
        <taxon>Viridiplantae</taxon>
        <taxon>Streptophyta</taxon>
        <taxon>Embryophyta</taxon>
        <taxon>Tracheophyta</taxon>
        <taxon>Spermatophyta</taxon>
        <taxon>Magnoliopsida</taxon>
        <taxon>Liliopsida</taxon>
        <taxon>Poales</taxon>
        <taxon>Poaceae</taxon>
        <taxon>PACMAD clade</taxon>
        <taxon>Panicoideae</taxon>
        <taxon>Panicodae</taxon>
        <taxon>Paniceae</taxon>
        <taxon>Dichantheliinae</taxon>
        <taxon>Dichanthelium</taxon>
    </lineage>
</organism>
<comment type="caution">
    <text evidence="2">The sequence shown here is derived from an EMBL/GenBank/DDBJ whole genome shotgun (WGS) entry which is preliminary data.</text>
</comment>
<dbReference type="InterPro" id="IPR053197">
    <property type="entry name" value="F-box_SCFL_complex_component"/>
</dbReference>
<dbReference type="InterPro" id="IPR001810">
    <property type="entry name" value="F-box_dom"/>
</dbReference>
<dbReference type="SUPFAM" id="SSF81383">
    <property type="entry name" value="F-box domain"/>
    <property type="match status" value="1"/>
</dbReference>
<protein>
    <recommendedName>
        <fullName evidence="1">F-box domain-containing protein</fullName>
    </recommendedName>
</protein>
<evidence type="ECO:0000313" key="2">
    <source>
        <dbReference type="EMBL" id="OEL20988.1"/>
    </source>
</evidence>
<feature type="domain" description="F-box" evidence="1">
    <location>
        <begin position="17"/>
        <end position="53"/>
    </location>
</feature>
<evidence type="ECO:0000313" key="3">
    <source>
        <dbReference type="Proteomes" id="UP000095767"/>
    </source>
</evidence>
<name>A0A1E5V7A1_9POAL</name>
<evidence type="ECO:0000259" key="1">
    <source>
        <dbReference type="PROSITE" id="PS50181"/>
    </source>
</evidence>
<dbReference type="Pfam" id="PF00646">
    <property type="entry name" value="F-box"/>
    <property type="match status" value="1"/>
</dbReference>
<dbReference type="PANTHER" id="PTHR34223:SF70">
    <property type="entry name" value="F-BOX DOMAIN-CONTAINING PROTEIN"/>
    <property type="match status" value="1"/>
</dbReference>
<dbReference type="SMART" id="SM00256">
    <property type="entry name" value="FBOX"/>
    <property type="match status" value="1"/>
</dbReference>
<sequence>MPPEQSAKRACAESLSGDRLSALPDGVLHAVLSFLPAPQAVRTSALSRRWRRLWRTSPCVNIDAGEFGIAVGCSDLERKRREFEDFTTSLLLFCSGTVPLDRLKRLHLIGVGLESHFAEQIRSGCPVLEDLELRSCSHNFQEIASCSLKRLVIHTLSNDTRDHFVVRAPCVVYLQMIVSYACYSNGISVHRSLLVDLCNVPTLELRGVPDKETGTSDYDPQSITAPRLTSLRLLIWDPGYSKFQ</sequence>
<dbReference type="EMBL" id="LWDX02049043">
    <property type="protein sequence ID" value="OEL20988.1"/>
    <property type="molecule type" value="Genomic_DNA"/>
</dbReference>
<dbReference type="AlphaFoldDB" id="A0A1E5V7A1"/>
<accession>A0A1E5V7A1</accession>
<dbReference type="InterPro" id="IPR055411">
    <property type="entry name" value="LRR_FXL15/At3g58940/PEG3-like"/>
</dbReference>
<dbReference type="InterPro" id="IPR036047">
    <property type="entry name" value="F-box-like_dom_sf"/>
</dbReference>
<dbReference type="Gene3D" id="1.20.1280.50">
    <property type="match status" value="1"/>
</dbReference>
<dbReference type="STRING" id="888268.A0A1E5V7A1"/>